<dbReference type="CDD" id="cd00120">
    <property type="entry name" value="MADS"/>
    <property type="match status" value="1"/>
</dbReference>
<comment type="subcellular location">
    <subcellularLocation>
        <location evidence="1">Nucleus</location>
    </subcellularLocation>
</comment>
<sequence length="766" mass="84143">MSEKKTRGRQKIPIRLIENKDDLLVSFSKRRVGVYKKASELSTLCGVDVGAIIFSPSGIPHSFFTPDFDSVVHGCRRDGDAPQTRIHEINRRLDDVVEQQEREERREKHLGGGGEMGWWEFPLESLDAEQVREQIEWFRTFREKIKGRVEELNNGGASSAAAAAGDGGGVLGGESLFAAPVSDEAYGFAPGFDGGRYGYGAAAFGVGWRMSIFGGRRISAVMDMVVFLGDMERLDLPNIMPFTVIMPDSGALVDGPQTGLPGSNTGAQTDPEEQEAVYDVMRATGNDWATEIPNVCRGRWHGIECVPDKDNVFHVVSLSFGSLSDDTAFPTCDPTRSSISPSITKLPHLRTLFFYRCSFPNITFPSLSILDLNQNHLKGSLPNSLLSCNSLLKIDLSRNRISGPIPNLENLENLVLLDLSYNILTGPLPNTLQIQRSLQALILNGNPSISTTIPKDMFLGLNNLIILGLSNTDLKGPIPESLGDLAMLRVLHLDGNQLNGTIPSTFAKLNSLSELRLDNNKLVGPIPFKRERVWRMGRKLRIHNNLGLCYDEKSGLGDDLDSLASAGIGLCDVPKNVPPSSVQHISTLDYGNMFNSTTNSSASPHKKKAFVGIAVKRFKSWSSKPDMEFSVEVEIVARGYCVEGAQSVTSLQNTLCWVGKASESCDVYSFGILLLELASGKKPVQKFNSTRKCDITEWALLLAHERKLSQLVDPKLNGKYVEDELERVVLVGLRCPDIQPEKRPTMLQVIKLLEGDEEKLALAGKG</sequence>
<proteinExistence type="predicted"/>
<dbReference type="InterPro" id="IPR032675">
    <property type="entry name" value="LRR_dom_sf"/>
</dbReference>
<keyword evidence="8" id="KW-1185">Reference proteome</keyword>
<evidence type="ECO:0000256" key="3">
    <source>
        <dbReference type="ARBA" id="ARBA00023125"/>
    </source>
</evidence>
<keyword evidence="5" id="KW-0539">Nucleus</keyword>
<organism evidence="7">
    <name type="scientific">Salvia splendens</name>
    <name type="common">Scarlet sage</name>
    <dbReference type="NCBI Taxonomy" id="180675"/>
    <lineage>
        <taxon>Eukaryota</taxon>
        <taxon>Viridiplantae</taxon>
        <taxon>Streptophyta</taxon>
        <taxon>Embryophyta</taxon>
        <taxon>Tracheophyta</taxon>
        <taxon>Spermatophyta</taxon>
        <taxon>Magnoliopsida</taxon>
        <taxon>eudicotyledons</taxon>
        <taxon>Gunneridae</taxon>
        <taxon>Pentapetalae</taxon>
        <taxon>asterids</taxon>
        <taxon>lamiids</taxon>
        <taxon>Lamiales</taxon>
        <taxon>Lamiaceae</taxon>
        <taxon>Nepetoideae</taxon>
        <taxon>Mentheae</taxon>
        <taxon>Salviinae</taxon>
        <taxon>Salvia</taxon>
        <taxon>Salvia subgen. Calosphace</taxon>
        <taxon>core Calosphace</taxon>
    </lineage>
</organism>
<comment type="caution">
    <text evidence="7">The sequence shown here is derived from an EMBL/GenBank/DDBJ whole genome shotgun (WGS) entry which is preliminary data.</text>
</comment>
<dbReference type="Proteomes" id="UP000298416">
    <property type="component" value="Unassembled WGS sequence"/>
</dbReference>
<gene>
    <name evidence="7" type="ORF">SASPL_155663</name>
</gene>
<dbReference type="InterPro" id="IPR002100">
    <property type="entry name" value="TF_MADSbox"/>
</dbReference>
<keyword evidence="4" id="KW-0804">Transcription</keyword>
<feature type="domain" description="MADS-box" evidence="6">
    <location>
        <begin position="7"/>
        <end position="67"/>
    </location>
</feature>
<dbReference type="SMART" id="SM00432">
    <property type="entry name" value="MADS"/>
    <property type="match status" value="1"/>
</dbReference>
<dbReference type="EMBL" id="PNBA02000076">
    <property type="protein sequence ID" value="KAG6384529.1"/>
    <property type="molecule type" value="Genomic_DNA"/>
</dbReference>
<dbReference type="PANTHER" id="PTHR48007">
    <property type="entry name" value="LEUCINE-RICH REPEAT RECEPTOR-LIKE PROTEIN KINASE PXC1"/>
    <property type="match status" value="1"/>
</dbReference>
<evidence type="ECO:0000313" key="7">
    <source>
        <dbReference type="EMBL" id="KAG6384529.1"/>
    </source>
</evidence>
<dbReference type="PRINTS" id="PR00404">
    <property type="entry name" value="MADSDOMAIN"/>
</dbReference>
<dbReference type="InterPro" id="IPR036879">
    <property type="entry name" value="TF_MADSbox_sf"/>
</dbReference>
<dbReference type="InterPro" id="IPR011009">
    <property type="entry name" value="Kinase-like_dom_sf"/>
</dbReference>
<keyword evidence="3" id="KW-0238">DNA-binding</keyword>
<name>A0A8X8VY51_SALSN</name>
<evidence type="ECO:0000313" key="8">
    <source>
        <dbReference type="Proteomes" id="UP000298416"/>
    </source>
</evidence>
<dbReference type="Pfam" id="PF00319">
    <property type="entry name" value="SRF-TF"/>
    <property type="match status" value="1"/>
</dbReference>
<dbReference type="SUPFAM" id="SSF56112">
    <property type="entry name" value="Protein kinase-like (PK-like)"/>
    <property type="match status" value="1"/>
</dbReference>
<reference evidence="7" key="2">
    <citation type="submission" date="2020-08" db="EMBL/GenBank/DDBJ databases">
        <title>Plant Genome Project.</title>
        <authorList>
            <person name="Zhang R.-G."/>
        </authorList>
    </citation>
    <scope>NUCLEOTIDE SEQUENCE</scope>
    <source>
        <strain evidence="7">Huo1</strain>
        <tissue evidence="7">Leaf</tissue>
    </source>
</reference>
<accession>A0A8X8VY51</accession>
<dbReference type="InterPro" id="IPR046959">
    <property type="entry name" value="PRK1-6/SRF4-like"/>
</dbReference>
<dbReference type="Pfam" id="PF00560">
    <property type="entry name" value="LRR_1"/>
    <property type="match status" value="1"/>
</dbReference>
<dbReference type="PROSITE" id="PS50066">
    <property type="entry name" value="MADS_BOX_2"/>
    <property type="match status" value="1"/>
</dbReference>
<dbReference type="PROSITE" id="PS51450">
    <property type="entry name" value="LRR"/>
    <property type="match status" value="1"/>
</dbReference>
<evidence type="ECO:0000259" key="6">
    <source>
        <dbReference type="PROSITE" id="PS50066"/>
    </source>
</evidence>
<dbReference type="Gene3D" id="3.40.1810.10">
    <property type="entry name" value="Transcription factor, MADS-box"/>
    <property type="match status" value="1"/>
</dbReference>
<dbReference type="Pfam" id="PF13855">
    <property type="entry name" value="LRR_8"/>
    <property type="match status" value="1"/>
</dbReference>
<dbReference type="SUPFAM" id="SSF55455">
    <property type="entry name" value="SRF-like"/>
    <property type="match status" value="1"/>
</dbReference>
<evidence type="ECO:0000256" key="2">
    <source>
        <dbReference type="ARBA" id="ARBA00023015"/>
    </source>
</evidence>
<dbReference type="Gene3D" id="1.10.510.10">
    <property type="entry name" value="Transferase(Phosphotransferase) domain 1"/>
    <property type="match status" value="1"/>
</dbReference>
<dbReference type="GO" id="GO:0005634">
    <property type="term" value="C:nucleus"/>
    <property type="evidence" value="ECO:0007669"/>
    <property type="project" value="UniProtKB-SubCell"/>
</dbReference>
<dbReference type="InterPro" id="IPR001611">
    <property type="entry name" value="Leu-rich_rpt"/>
</dbReference>
<dbReference type="PANTHER" id="PTHR48007:SF4">
    <property type="entry name" value="LEUCINE-RICH REPEAT RECEPTOR-LIKE PROTEIN KINASE PXC1"/>
    <property type="match status" value="1"/>
</dbReference>
<dbReference type="GO" id="GO:0003677">
    <property type="term" value="F:DNA binding"/>
    <property type="evidence" value="ECO:0007669"/>
    <property type="project" value="UniProtKB-KW"/>
</dbReference>
<keyword evidence="2" id="KW-0805">Transcription regulation</keyword>
<evidence type="ECO:0000256" key="1">
    <source>
        <dbReference type="ARBA" id="ARBA00004123"/>
    </source>
</evidence>
<reference evidence="7" key="1">
    <citation type="submission" date="2018-01" db="EMBL/GenBank/DDBJ databases">
        <authorList>
            <person name="Mao J.F."/>
        </authorList>
    </citation>
    <scope>NUCLEOTIDE SEQUENCE</scope>
    <source>
        <strain evidence="7">Huo1</strain>
        <tissue evidence="7">Leaf</tissue>
    </source>
</reference>
<protein>
    <recommendedName>
        <fullName evidence="6">MADS-box domain-containing protein</fullName>
    </recommendedName>
</protein>
<dbReference type="GO" id="GO:0046983">
    <property type="term" value="F:protein dimerization activity"/>
    <property type="evidence" value="ECO:0007669"/>
    <property type="project" value="InterPro"/>
</dbReference>
<dbReference type="AlphaFoldDB" id="A0A8X8VY51"/>
<dbReference type="Gene3D" id="3.80.10.10">
    <property type="entry name" value="Ribonuclease Inhibitor"/>
    <property type="match status" value="1"/>
</dbReference>
<evidence type="ECO:0000256" key="5">
    <source>
        <dbReference type="ARBA" id="ARBA00023242"/>
    </source>
</evidence>
<evidence type="ECO:0000256" key="4">
    <source>
        <dbReference type="ARBA" id="ARBA00023163"/>
    </source>
</evidence>
<dbReference type="SUPFAM" id="SSF52058">
    <property type="entry name" value="L domain-like"/>
    <property type="match status" value="1"/>
</dbReference>